<dbReference type="EMBL" id="CM045765">
    <property type="protein sequence ID" value="KAI8000696.1"/>
    <property type="molecule type" value="Genomic_DNA"/>
</dbReference>
<protein>
    <submittedName>
        <fullName evidence="1">Uncharacterized protein</fullName>
    </submittedName>
</protein>
<accession>A0ACC0GKV5</accession>
<comment type="caution">
    <text evidence="1">The sequence shown here is derived from an EMBL/GenBank/DDBJ whole genome shotgun (WGS) entry which is preliminary data.</text>
</comment>
<sequence length="93" mass="10877">MKMGLVGGWVWVNNYSKKQCRRLRAAVKKAVKINGGGGGKQQFKFRYDPWSYALNFDDGFSSNFGDQQRNAFLNKTQLEDFHETFTWVYVLWV</sequence>
<gene>
    <name evidence="1" type="ORF">LOK49_LG09G00629</name>
</gene>
<reference evidence="1 2" key="1">
    <citation type="journal article" date="2022" name="Plant J.">
        <title>Chromosome-level genome of Camellia lanceoleosa provides a valuable resource for understanding genome evolution and self-incompatibility.</title>
        <authorList>
            <person name="Gong W."/>
            <person name="Xiao S."/>
            <person name="Wang L."/>
            <person name="Liao Z."/>
            <person name="Chang Y."/>
            <person name="Mo W."/>
            <person name="Hu G."/>
            <person name="Li W."/>
            <person name="Zhao G."/>
            <person name="Zhu H."/>
            <person name="Hu X."/>
            <person name="Ji K."/>
            <person name="Xiang X."/>
            <person name="Song Q."/>
            <person name="Yuan D."/>
            <person name="Jin S."/>
            <person name="Zhang L."/>
        </authorList>
    </citation>
    <scope>NUCLEOTIDE SEQUENCE [LARGE SCALE GENOMIC DNA]</scope>
    <source>
        <strain evidence="1">SQ_2022a</strain>
    </source>
</reference>
<dbReference type="Proteomes" id="UP001060215">
    <property type="component" value="Chromosome 8"/>
</dbReference>
<proteinExistence type="predicted"/>
<keyword evidence="2" id="KW-1185">Reference proteome</keyword>
<evidence type="ECO:0000313" key="2">
    <source>
        <dbReference type="Proteomes" id="UP001060215"/>
    </source>
</evidence>
<evidence type="ECO:0000313" key="1">
    <source>
        <dbReference type="EMBL" id="KAI8000696.1"/>
    </source>
</evidence>
<name>A0ACC0GKV5_9ERIC</name>
<organism evidence="1 2">
    <name type="scientific">Camellia lanceoleosa</name>
    <dbReference type="NCBI Taxonomy" id="1840588"/>
    <lineage>
        <taxon>Eukaryota</taxon>
        <taxon>Viridiplantae</taxon>
        <taxon>Streptophyta</taxon>
        <taxon>Embryophyta</taxon>
        <taxon>Tracheophyta</taxon>
        <taxon>Spermatophyta</taxon>
        <taxon>Magnoliopsida</taxon>
        <taxon>eudicotyledons</taxon>
        <taxon>Gunneridae</taxon>
        <taxon>Pentapetalae</taxon>
        <taxon>asterids</taxon>
        <taxon>Ericales</taxon>
        <taxon>Theaceae</taxon>
        <taxon>Camellia</taxon>
    </lineage>
</organism>